<keyword evidence="1" id="KW-0175">Coiled coil</keyword>
<protein>
    <submittedName>
        <fullName evidence="4">Nucleotidyltransferase, ribonuclease H</fullName>
    </submittedName>
</protein>
<name>A0ABQ5DN60_9ASTR</name>
<dbReference type="InterPro" id="IPR001584">
    <property type="entry name" value="Integrase_cat-core"/>
</dbReference>
<evidence type="ECO:0000313" key="4">
    <source>
        <dbReference type="EMBL" id="GJT40053.1"/>
    </source>
</evidence>
<accession>A0ABQ5DN60</accession>
<evidence type="ECO:0000256" key="1">
    <source>
        <dbReference type="SAM" id="Coils"/>
    </source>
</evidence>
<feature type="compositionally biased region" description="Basic and acidic residues" evidence="2">
    <location>
        <begin position="387"/>
        <end position="422"/>
    </location>
</feature>
<dbReference type="EMBL" id="BQNB010015439">
    <property type="protein sequence ID" value="GJT40053.1"/>
    <property type="molecule type" value="Genomic_DNA"/>
</dbReference>
<feature type="region of interest" description="Disordered" evidence="2">
    <location>
        <begin position="47"/>
        <end position="82"/>
    </location>
</feature>
<dbReference type="PROSITE" id="PS50994">
    <property type="entry name" value="INTEGRASE"/>
    <property type="match status" value="1"/>
</dbReference>
<dbReference type="PANTHER" id="PTHR45835">
    <property type="entry name" value="YALI0A06105P"/>
    <property type="match status" value="1"/>
</dbReference>
<keyword evidence="5" id="KW-1185">Reference proteome</keyword>
<dbReference type="Gene3D" id="3.30.420.10">
    <property type="entry name" value="Ribonuclease H-like superfamily/Ribonuclease H"/>
    <property type="match status" value="1"/>
</dbReference>
<feature type="compositionally biased region" description="Basic and acidic residues" evidence="2">
    <location>
        <begin position="47"/>
        <end position="59"/>
    </location>
</feature>
<feature type="domain" description="Integrase catalytic" evidence="3">
    <location>
        <begin position="627"/>
        <end position="791"/>
    </location>
</feature>
<dbReference type="InterPro" id="IPR036397">
    <property type="entry name" value="RNaseH_sf"/>
</dbReference>
<sequence length="1065" mass="121892">MNKCNPKKDVIITLKASTKLIITDFMKKFPDISLRLEEDYHSMKDDIVPRSHKEHPKVVDDDDDKEEKKEETNSDEMGNKNIAQELTNIVSLSTATTSNDLHKTRCISQASSRGRRAPYNSASRFAEEDTRAVPPVFWLVILHQSLFKLGLDVVNKQKPHSFEKAVAPVDAENWISHMEKIFDVMDCNDAFKTRLAVYKFEGDALAWWKALISRPKEEKCGSLLDLGTYKELASENSTEYMQRFLRLAGFLGQAAGTAEEQAKNFRWGLHKSILDHVPLYTLRMLCSDADAAHPLGNPSTTLVTTTGILVLDATKGTEPQIPPTHTNYGYPAVQGNTLRPWGQLHSDCKKNMGASRPGHADKKPRRIRPCLCTYSDQAAILQRSRKLKEEERGERVRRRELERQGEGNRERREGGRDSRVGVRASEDERNGLIIFIIVGGNGSSLLYFFVCPLLSNCLDARFYSARSVTPWSAPFLLVKKKERQHEIITKEETRRATSALCYRILRQETLYAKFSKWQFWFEKGGISGVTLYSRKNLLMDPAKSEKRAFEEHKQTFFLSYSVLFHLFSGEFLIYSDALRRVLVCVLHATWGNKHPVNKLVADAYEQEVGMVAGIKWTEEIIRDLEHQDSSEGGRRKFWQLKQNMIMQTRSFALITMAFYGRGFDKEVSAFSRNNLRWSGKKRDVATFVQSGLTVSSDRAKIEIHVFIHVTIPWKGLQKAWGTRLKFSTAFHPETDGQSERTIQTLEDMLRSCALEWAGNWDDYICLVEFAYNNSWHASIKCAPFEMLYGRKCRAPICWDQVGERILEGPEMIEVTNEKVAVAREKLKEAQTRQKSYADRHRRALEFQPGEHVFLKVSPTRGVRRFGIKGKLSPRIIGRFEILDRVERIIPITYSDINPSLIVNASAVFLFSSYTAAGLGRYILREIVPQLAERATNDLIESNLKPIVADTIIQERDAFQAEHDAPPEGEKRVKRHKTSKSSKFVSGSSSKQSAKDSTTYVSKQQHQQQEWDAWEEETVIDKDEVIPEDETPELITEFHNVDKCVPTIFDRARMEATLNDMLNNQF</sequence>
<proteinExistence type="predicted"/>
<organism evidence="4 5">
    <name type="scientific">Tanacetum coccineum</name>
    <dbReference type="NCBI Taxonomy" id="301880"/>
    <lineage>
        <taxon>Eukaryota</taxon>
        <taxon>Viridiplantae</taxon>
        <taxon>Streptophyta</taxon>
        <taxon>Embryophyta</taxon>
        <taxon>Tracheophyta</taxon>
        <taxon>Spermatophyta</taxon>
        <taxon>Magnoliopsida</taxon>
        <taxon>eudicotyledons</taxon>
        <taxon>Gunneridae</taxon>
        <taxon>Pentapetalae</taxon>
        <taxon>asterids</taxon>
        <taxon>campanulids</taxon>
        <taxon>Asterales</taxon>
        <taxon>Asteraceae</taxon>
        <taxon>Asteroideae</taxon>
        <taxon>Anthemideae</taxon>
        <taxon>Anthemidinae</taxon>
        <taxon>Tanacetum</taxon>
    </lineage>
</organism>
<feature type="compositionally biased region" description="Polar residues" evidence="2">
    <location>
        <begin position="997"/>
        <end position="1006"/>
    </location>
</feature>
<dbReference type="SUPFAM" id="SSF53098">
    <property type="entry name" value="Ribonuclease H-like"/>
    <property type="match status" value="1"/>
</dbReference>
<feature type="region of interest" description="Disordered" evidence="2">
    <location>
        <begin position="383"/>
        <end position="422"/>
    </location>
</feature>
<feature type="coiled-coil region" evidence="1">
    <location>
        <begin position="812"/>
        <end position="839"/>
    </location>
</feature>
<gene>
    <name evidence="4" type="ORF">Tco_0939918</name>
</gene>
<dbReference type="Proteomes" id="UP001151760">
    <property type="component" value="Unassembled WGS sequence"/>
</dbReference>
<evidence type="ECO:0000259" key="3">
    <source>
        <dbReference type="PROSITE" id="PS50994"/>
    </source>
</evidence>
<dbReference type="PANTHER" id="PTHR45835:SF99">
    <property type="entry name" value="CHROMO DOMAIN-CONTAINING PROTEIN-RELATED"/>
    <property type="match status" value="1"/>
</dbReference>
<feature type="compositionally biased region" description="Basic and acidic residues" evidence="2">
    <location>
        <begin position="960"/>
        <end position="970"/>
    </location>
</feature>
<comment type="caution">
    <text evidence="4">The sequence shown here is derived from an EMBL/GenBank/DDBJ whole genome shotgun (WGS) entry which is preliminary data.</text>
</comment>
<dbReference type="InterPro" id="IPR012337">
    <property type="entry name" value="RNaseH-like_sf"/>
</dbReference>
<evidence type="ECO:0000256" key="2">
    <source>
        <dbReference type="SAM" id="MobiDB-lite"/>
    </source>
</evidence>
<feature type="compositionally biased region" description="Low complexity" evidence="2">
    <location>
        <begin position="980"/>
        <end position="996"/>
    </location>
</feature>
<reference evidence="4" key="1">
    <citation type="journal article" date="2022" name="Int. J. Mol. Sci.">
        <title>Draft Genome of Tanacetum Coccineum: Genomic Comparison of Closely Related Tanacetum-Family Plants.</title>
        <authorList>
            <person name="Yamashiro T."/>
            <person name="Shiraishi A."/>
            <person name="Nakayama K."/>
            <person name="Satake H."/>
        </authorList>
    </citation>
    <scope>NUCLEOTIDE SEQUENCE</scope>
</reference>
<reference evidence="4" key="2">
    <citation type="submission" date="2022-01" db="EMBL/GenBank/DDBJ databases">
        <authorList>
            <person name="Yamashiro T."/>
            <person name="Shiraishi A."/>
            <person name="Satake H."/>
            <person name="Nakayama K."/>
        </authorList>
    </citation>
    <scope>NUCLEOTIDE SEQUENCE</scope>
</reference>
<evidence type="ECO:0000313" key="5">
    <source>
        <dbReference type="Proteomes" id="UP001151760"/>
    </source>
</evidence>
<feature type="region of interest" description="Disordered" evidence="2">
    <location>
        <begin position="960"/>
        <end position="1006"/>
    </location>
</feature>